<feature type="region of interest" description="Disordered" evidence="6">
    <location>
        <begin position="51"/>
        <end position="101"/>
    </location>
</feature>
<accession>F4PTD5</accession>
<feature type="compositionally biased region" description="Low complexity" evidence="6">
    <location>
        <begin position="170"/>
        <end position="199"/>
    </location>
</feature>
<dbReference type="AlphaFoldDB" id="F4PTD5"/>
<dbReference type="SUPFAM" id="SSF57850">
    <property type="entry name" value="RING/U-box"/>
    <property type="match status" value="1"/>
</dbReference>
<keyword evidence="2 4" id="KW-0863">Zinc-finger</keyword>
<evidence type="ECO:0000256" key="6">
    <source>
        <dbReference type="SAM" id="MobiDB-lite"/>
    </source>
</evidence>
<dbReference type="KEGG" id="dfa:DFA_01543"/>
<evidence type="ECO:0000256" key="3">
    <source>
        <dbReference type="ARBA" id="ARBA00022833"/>
    </source>
</evidence>
<protein>
    <recommendedName>
        <fullName evidence="7">RING-type domain-containing protein</fullName>
    </recommendedName>
</protein>
<keyword evidence="5" id="KW-0175">Coiled coil</keyword>
<dbReference type="CDD" id="cd23121">
    <property type="entry name" value="RING-H2_RHA1-like"/>
    <property type="match status" value="1"/>
</dbReference>
<keyword evidence="9" id="KW-1185">Reference proteome</keyword>
<evidence type="ECO:0000256" key="2">
    <source>
        <dbReference type="ARBA" id="ARBA00022771"/>
    </source>
</evidence>
<reference evidence="9" key="1">
    <citation type="journal article" date="2011" name="Genome Res.">
        <title>Phylogeny-wide analysis of social amoeba genomes highlights ancient origins for complex intercellular communication.</title>
        <authorList>
            <person name="Heidel A.J."/>
            <person name="Lawal H.M."/>
            <person name="Felder M."/>
            <person name="Schilde C."/>
            <person name="Helps N.R."/>
            <person name="Tunggal B."/>
            <person name="Rivero F."/>
            <person name="John U."/>
            <person name="Schleicher M."/>
            <person name="Eichinger L."/>
            <person name="Platzer M."/>
            <person name="Noegel A.A."/>
            <person name="Schaap P."/>
            <person name="Gloeckner G."/>
        </authorList>
    </citation>
    <scope>NUCLEOTIDE SEQUENCE [LARGE SCALE GENOMIC DNA]</scope>
    <source>
        <strain evidence="9">SH3</strain>
    </source>
</reference>
<feature type="region of interest" description="Disordered" evidence="6">
    <location>
        <begin position="118"/>
        <end position="148"/>
    </location>
</feature>
<gene>
    <name evidence="8" type="ORF">DFA_01543</name>
</gene>
<dbReference type="OrthoDB" id="20463at2759"/>
<dbReference type="Pfam" id="PF13639">
    <property type="entry name" value="zf-RING_2"/>
    <property type="match status" value="1"/>
</dbReference>
<dbReference type="Gene3D" id="3.30.40.10">
    <property type="entry name" value="Zinc/RING finger domain, C3HC4 (zinc finger)"/>
    <property type="match status" value="1"/>
</dbReference>
<dbReference type="OMA" id="CSAKVSY"/>
<dbReference type="InterPro" id="IPR001841">
    <property type="entry name" value="Znf_RING"/>
</dbReference>
<dbReference type="SMART" id="SM00184">
    <property type="entry name" value="RING"/>
    <property type="match status" value="1"/>
</dbReference>
<feature type="compositionally biased region" description="Low complexity" evidence="6">
    <location>
        <begin position="71"/>
        <end position="101"/>
    </location>
</feature>
<dbReference type="Proteomes" id="UP000007797">
    <property type="component" value="Unassembled WGS sequence"/>
</dbReference>
<dbReference type="GO" id="GO:0008270">
    <property type="term" value="F:zinc ion binding"/>
    <property type="evidence" value="ECO:0007669"/>
    <property type="project" value="UniProtKB-KW"/>
</dbReference>
<evidence type="ECO:0000256" key="5">
    <source>
        <dbReference type="SAM" id="Coils"/>
    </source>
</evidence>
<dbReference type="GeneID" id="14873982"/>
<evidence type="ECO:0000259" key="7">
    <source>
        <dbReference type="PROSITE" id="PS50089"/>
    </source>
</evidence>
<feature type="compositionally biased region" description="Basic and acidic residues" evidence="6">
    <location>
        <begin position="51"/>
        <end position="69"/>
    </location>
</feature>
<keyword evidence="3" id="KW-0862">Zinc</keyword>
<dbReference type="GO" id="GO:0061630">
    <property type="term" value="F:ubiquitin protein ligase activity"/>
    <property type="evidence" value="ECO:0007669"/>
    <property type="project" value="TreeGrafter"/>
</dbReference>
<dbReference type="STRING" id="1054147.F4PTD5"/>
<dbReference type="InterPro" id="IPR013083">
    <property type="entry name" value="Znf_RING/FYVE/PHD"/>
</dbReference>
<evidence type="ECO:0000313" key="9">
    <source>
        <dbReference type="Proteomes" id="UP000007797"/>
    </source>
</evidence>
<dbReference type="RefSeq" id="XP_004359507.1">
    <property type="nucleotide sequence ID" value="XM_004359450.1"/>
</dbReference>
<feature type="domain" description="RING-type" evidence="7">
    <location>
        <begin position="311"/>
        <end position="353"/>
    </location>
</feature>
<dbReference type="PANTHER" id="PTHR45931:SF19">
    <property type="entry name" value="CHROMOSOME UNDETERMINED SCAFFOLD_3, WHOLE GENOME SHOTGUN SEQUENCE"/>
    <property type="match status" value="1"/>
</dbReference>
<dbReference type="EMBL" id="GL883010">
    <property type="protein sequence ID" value="EGG21657.1"/>
    <property type="molecule type" value="Genomic_DNA"/>
</dbReference>
<dbReference type="GO" id="GO:0006511">
    <property type="term" value="P:ubiquitin-dependent protein catabolic process"/>
    <property type="evidence" value="ECO:0007669"/>
    <property type="project" value="TreeGrafter"/>
</dbReference>
<evidence type="ECO:0000256" key="1">
    <source>
        <dbReference type="ARBA" id="ARBA00022723"/>
    </source>
</evidence>
<dbReference type="GO" id="GO:0005634">
    <property type="term" value="C:nucleus"/>
    <property type="evidence" value="ECO:0007669"/>
    <property type="project" value="TreeGrafter"/>
</dbReference>
<name>F4PTD5_CACFS</name>
<evidence type="ECO:0000256" key="4">
    <source>
        <dbReference type="PROSITE-ProRule" id="PRU00175"/>
    </source>
</evidence>
<feature type="region of interest" description="Disordered" evidence="6">
    <location>
        <begin position="165"/>
        <end position="200"/>
    </location>
</feature>
<dbReference type="PANTHER" id="PTHR45931">
    <property type="entry name" value="SI:CH211-59O9.10"/>
    <property type="match status" value="1"/>
</dbReference>
<sequence>MMKEHRMVTTLQQQQQQQQEYIKKEKEKEKITSCYFKRVEEEEMSLLRNDPKYQRKMDEKQRVVSERDAFSSGSTMINNTNTINGANNNNTSSSNKSISSLSPSSPSFIRSIFSIGHGSSGSSNASSSTTTSGSSHVRGVSPSTSPFSSPLFSSPAFSFSASPIPPPPVSISNDHTTTTTSTTTTSTSTTSTTSSSNNTITAINPNPFKAQPSQQSSISQLRKYDEENEELINQLIMAEIREQEDRDMARKLQEEIQFAESDDEEEIDMSYETLSRLEDVKVGATDQQKKSIKHIQYKKNHLSNDDHDQRCLICLEDFNESESLKELPKCHHIYHPQCIDIWLRNKNKCPLCKVEL</sequence>
<dbReference type="InterPro" id="IPR051834">
    <property type="entry name" value="RING_finger_E3_ligase"/>
</dbReference>
<dbReference type="PROSITE" id="PS50089">
    <property type="entry name" value="ZF_RING_2"/>
    <property type="match status" value="1"/>
</dbReference>
<proteinExistence type="predicted"/>
<evidence type="ECO:0000313" key="8">
    <source>
        <dbReference type="EMBL" id="EGG21657.1"/>
    </source>
</evidence>
<keyword evidence="1" id="KW-0479">Metal-binding</keyword>
<feature type="coiled-coil region" evidence="5">
    <location>
        <begin position="221"/>
        <end position="262"/>
    </location>
</feature>
<organism evidence="8 9">
    <name type="scientific">Cavenderia fasciculata</name>
    <name type="common">Slime mold</name>
    <name type="synonym">Dictyostelium fasciculatum</name>
    <dbReference type="NCBI Taxonomy" id="261658"/>
    <lineage>
        <taxon>Eukaryota</taxon>
        <taxon>Amoebozoa</taxon>
        <taxon>Evosea</taxon>
        <taxon>Eumycetozoa</taxon>
        <taxon>Dictyostelia</taxon>
        <taxon>Acytosteliales</taxon>
        <taxon>Cavenderiaceae</taxon>
        <taxon>Cavenderia</taxon>
    </lineage>
</organism>